<evidence type="ECO:0000256" key="1">
    <source>
        <dbReference type="SAM" id="SignalP"/>
    </source>
</evidence>
<accession>A0A7V8NT81</accession>
<comment type="caution">
    <text evidence="2">The sequence shown here is derived from an EMBL/GenBank/DDBJ whole genome shotgun (WGS) entry which is preliminary data.</text>
</comment>
<keyword evidence="3" id="KW-1185">Reference proteome</keyword>
<gene>
    <name evidence="2" type="ORF">HRJ53_18420</name>
</gene>
<proteinExistence type="predicted"/>
<feature type="signal peptide" evidence="1">
    <location>
        <begin position="1"/>
        <end position="26"/>
    </location>
</feature>
<evidence type="ECO:0008006" key="4">
    <source>
        <dbReference type="Google" id="ProtNLM"/>
    </source>
</evidence>
<evidence type="ECO:0000313" key="2">
    <source>
        <dbReference type="EMBL" id="MBA0086961.1"/>
    </source>
</evidence>
<dbReference type="AlphaFoldDB" id="A0A7V8NT81"/>
<feature type="non-terminal residue" evidence="2">
    <location>
        <position position="166"/>
    </location>
</feature>
<feature type="chain" id="PRO_5030633295" description="Sugar phosphate isomerase/epimerase" evidence="1">
    <location>
        <begin position="27"/>
        <end position="166"/>
    </location>
</feature>
<reference evidence="2" key="1">
    <citation type="submission" date="2020-06" db="EMBL/GenBank/DDBJ databases">
        <title>Legume-microbial interactions unlock mineral nutrients during tropical forest succession.</title>
        <authorList>
            <person name="Epihov D.Z."/>
        </authorList>
    </citation>
    <scope>NUCLEOTIDE SEQUENCE [LARGE SCALE GENOMIC DNA]</scope>
    <source>
        <strain evidence="2">Pan2503</strain>
    </source>
</reference>
<organism evidence="2 3">
    <name type="scientific">Candidatus Acidiferrum panamense</name>
    <dbReference type="NCBI Taxonomy" id="2741543"/>
    <lineage>
        <taxon>Bacteria</taxon>
        <taxon>Pseudomonadati</taxon>
        <taxon>Acidobacteriota</taxon>
        <taxon>Terriglobia</taxon>
        <taxon>Candidatus Acidiferrales</taxon>
        <taxon>Candidatus Acidiferrum</taxon>
    </lineage>
</organism>
<dbReference type="EMBL" id="JACDQQ010001761">
    <property type="protein sequence ID" value="MBA0086961.1"/>
    <property type="molecule type" value="Genomic_DNA"/>
</dbReference>
<protein>
    <recommendedName>
        <fullName evidence="4">Sugar phosphate isomerase/epimerase</fullName>
    </recommendedName>
</protein>
<evidence type="ECO:0000313" key="3">
    <source>
        <dbReference type="Proteomes" id="UP000567293"/>
    </source>
</evidence>
<dbReference type="Gene3D" id="3.20.20.150">
    <property type="entry name" value="Divalent-metal-dependent TIM barrel enzymes"/>
    <property type="match status" value="1"/>
</dbReference>
<keyword evidence="1" id="KW-0732">Signal</keyword>
<dbReference type="Proteomes" id="UP000567293">
    <property type="component" value="Unassembled WGS sequence"/>
</dbReference>
<name>A0A7V8NT81_9BACT</name>
<sequence length="166" mass="18108">MNGTRRDFTKVAISGAAALFRFPILAAADTSVRGVQLGITTASLNPLPDVPGNDRIDTLIQECVQLGCGNVELAAGFFGPALQRAAVGGQVPKQVTPEYQRSREELRKWRLSAAATDRAQEVRKKFDDAGINLFSMSNTFADDVTDAEIDAMFRQMQVLRISVFQT</sequence>